<dbReference type="InterPro" id="IPR045087">
    <property type="entry name" value="Cu-oxidase_fam"/>
</dbReference>
<dbReference type="PANTHER" id="PTHR11709">
    <property type="entry name" value="MULTI-COPPER OXIDASE"/>
    <property type="match status" value="1"/>
</dbReference>
<evidence type="ECO:0000259" key="7">
    <source>
        <dbReference type="Pfam" id="PF07731"/>
    </source>
</evidence>
<dbReference type="InterPro" id="IPR008972">
    <property type="entry name" value="Cupredoxin"/>
</dbReference>
<accession>A0A8I6SSM4</accession>
<dbReference type="FunFam" id="2.60.40.420:FF:000031">
    <property type="entry name" value="Laccase-2 isoform A"/>
    <property type="match status" value="1"/>
</dbReference>
<dbReference type="GO" id="GO:0005886">
    <property type="term" value="C:plasma membrane"/>
    <property type="evidence" value="ECO:0007669"/>
    <property type="project" value="TreeGrafter"/>
</dbReference>
<dbReference type="Gene3D" id="2.60.40.420">
    <property type="entry name" value="Cupredoxins - blue copper proteins"/>
    <property type="match status" value="3"/>
</dbReference>
<dbReference type="OrthoDB" id="2121828at2759"/>
<evidence type="ECO:0000256" key="1">
    <source>
        <dbReference type="ARBA" id="ARBA00010609"/>
    </source>
</evidence>
<dbReference type="KEGG" id="clec:106671991"/>
<keyword evidence="4" id="KW-0186">Copper</keyword>
<keyword evidence="10" id="KW-1185">Reference proteome</keyword>
<feature type="chain" id="PRO_5035288330" description="Multicopper oxidase" evidence="5">
    <location>
        <begin position="18"/>
        <end position="783"/>
    </location>
</feature>
<dbReference type="InterPro" id="IPR011706">
    <property type="entry name" value="Cu-oxidase_C"/>
</dbReference>
<keyword evidence="2" id="KW-0479">Metal-binding</keyword>
<keyword evidence="3" id="KW-0560">Oxidoreductase</keyword>
<dbReference type="CDD" id="cd13858">
    <property type="entry name" value="CuRO_1_tcLCC2_insect_like"/>
    <property type="match status" value="1"/>
</dbReference>
<dbReference type="Pfam" id="PF00394">
    <property type="entry name" value="Cu-oxidase"/>
    <property type="match status" value="1"/>
</dbReference>
<feature type="domain" description="Plastocyanin-like" evidence="6">
    <location>
        <begin position="289"/>
        <end position="444"/>
    </location>
</feature>
<dbReference type="PANTHER" id="PTHR11709:SF394">
    <property type="entry name" value="FI03373P-RELATED"/>
    <property type="match status" value="1"/>
</dbReference>
<organism evidence="9 10">
    <name type="scientific">Cimex lectularius</name>
    <name type="common">Bed bug</name>
    <name type="synonym">Acanthia lectularia</name>
    <dbReference type="NCBI Taxonomy" id="79782"/>
    <lineage>
        <taxon>Eukaryota</taxon>
        <taxon>Metazoa</taxon>
        <taxon>Ecdysozoa</taxon>
        <taxon>Arthropoda</taxon>
        <taxon>Hexapoda</taxon>
        <taxon>Insecta</taxon>
        <taxon>Pterygota</taxon>
        <taxon>Neoptera</taxon>
        <taxon>Paraneoptera</taxon>
        <taxon>Hemiptera</taxon>
        <taxon>Heteroptera</taxon>
        <taxon>Panheteroptera</taxon>
        <taxon>Cimicomorpha</taxon>
        <taxon>Cimicidae</taxon>
        <taxon>Cimex</taxon>
    </lineage>
</organism>
<evidence type="ECO:0000256" key="2">
    <source>
        <dbReference type="ARBA" id="ARBA00022723"/>
    </source>
</evidence>
<dbReference type="FunFam" id="2.60.40.420:FF:000045">
    <property type="entry name" value="Laccase 2"/>
    <property type="match status" value="1"/>
</dbReference>
<dbReference type="GO" id="GO:0006826">
    <property type="term" value="P:iron ion transport"/>
    <property type="evidence" value="ECO:0007669"/>
    <property type="project" value="TreeGrafter"/>
</dbReference>
<dbReference type="InterPro" id="IPR011707">
    <property type="entry name" value="Cu-oxidase-like_N"/>
</dbReference>
<dbReference type="GeneID" id="106671991"/>
<keyword evidence="5" id="KW-0732">Signal</keyword>
<dbReference type="InterPro" id="IPR001117">
    <property type="entry name" value="Cu-oxidase_2nd"/>
</dbReference>
<feature type="domain" description="Plastocyanin-like" evidence="8">
    <location>
        <begin position="169"/>
        <end position="276"/>
    </location>
</feature>
<protein>
    <recommendedName>
        <fullName evidence="11">Multicopper oxidase</fullName>
    </recommendedName>
</protein>
<evidence type="ECO:0000259" key="8">
    <source>
        <dbReference type="Pfam" id="PF07732"/>
    </source>
</evidence>
<dbReference type="RefSeq" id="XP_024081645.1">
    <property type="nucleotide sequence ID" value="XM_024225877.1"/>
</dbReference>
<reference evidence="9" key="1">
    <citation type="submission" date="2022-01" db="UniProtKB">
        <authorList>
            <consortium name="EnsemblMetazoa"/>
        </authorList>
    </citation>
    <scope>IDENTIFICATION</scope>
</reference>
<dbReference type="GO" id="GO:0005507">
    <property type="term" value="F:copper ion binding"/>
    <property type="evidence" value="ECO:0007669"/>
    <property type="project" value="InterPro"/>
</dbReference>
<feature type="domain" description="Plastocyanin-like" evidence="7">
    <location>
        <begin position="566"/>
        <end position="694"/>
    </location>
</feature>
<dbReference type="Pfam" id="PF07731">
    <property type="entry name" value="Cu-oxidase_2"/>
    <property type="match status" value="1"/>
</dbReference>
<dbReference type="AlphaFoldDB" id="A0A8I6SSM4"/>
<proteinExistence type="inferred from homology"/>
<dbReference type="InterPro" id="IPR002355">
    <property type="entry name" value="Cu_oxidase_Cu_BS"/>
</dbReference>
<dbReference type="Pfam" id="PF07732">
    <property type="entry name" value="Cu-oxidase_3"/>
    <property type="match status" value="1"/>
</dbReference>
<evidence type="ECO:0000313" key="10">
    <source>
        <dbReference type="Proteomes" id="UP000494040"/>
    </source>
</evidence>
<dbReference type="GO" id="GO:0016491">
    <property type="term" value="F:oxidoreductase activity"/>
    <property type="evidence" value="ECO:0007669"/>
    <property type="project" value="UniProtKB-KW"/>
</dbReference>
<dbReference type="SUPFAM" id="SSF49503">
    <property type="entry name" value="Cupredoxins"/>
    <property type="match status" value="3"/>
</dbReference>
<evidence type="ECO:0000313" key="9">
    <source>
        <dbReference type="EnsemblMetazoa" id="XP_024081645.1"/>
    </source>
</evidence>
<evidence type="ECO:0000259" key="6">
    <source>
        <dbReference type="Pfam" id="PF00394"/>
    </source>
</evidence>
<evidence type="ECO:0000256" key="3">
    <source>
        <dbReference type="ARBA" id="ARBA00023002"/>
    </source>
</evidence>
<evidence type="ECO:0000256" key="5">
    <source>
        <dbReference type="SAM" id="SignalP"/>
    </source>
</evidence>
<evidence type="ECO:0008006" key="11">
    <source>
        <dbReference type="Google" id="ProtNLM"/>
    </source>
</evidence>
<dbReference type="Proteomes" id="UP000494040">
    <property type="component" value="Unassembled WGS sequence"/>
</dbReference>
<dbReference type="CDD" id="cd13905">
    <property type="entry name" value="CuRO_3_tcLLC2_insect_like"/>
    <property type="match status" value="1"/>
</dbReference>
<dbReference type="CDD" id="cd13884">
    <property type="entry name" value="CuRO_2_tcLCC_insect_like"/>
    <property type="match status" value="1"/>
</dbReference>
<dbReference type="PROSITE" id="PS00080">
    <property type="entry name" value="MULTICOPPER_OXIDASE2"/>
    <property type="match status" value="1"/>
</dbReference>
<sequence length="783" mass="90013">MFTVSVTLLLLFCYSTAQEVENQELTSPDTVTNTLMDTRYNITEVVDNNDSIIEIKQMEETIPETTPETAPIFTTVQSTTQEEKTTILFSNFYTLPPERPEQIEEYDQEYEKETNRYLEDHPCKRNCLNATSTVCNYRFVLEHYHTMSKACHNCPHNLSHCYFKDCVAGDGVERTILTINRKFPGPLIEVCEGDEVIVDVENHLKDGTTSIHWHGIQQKYTPYMDGVPFVTQCPIMPMTTFRYQIRPNPGTHFWHSHIGLQRGEGVYGPLIVKKRSDIYAPLYDMDLSEHIIVVQDWIHKPGESAFAKHYHSNGKNKADTLLINGRGQFQEFVDDNGRLVYTPFSSFTVKKGLKYRFRLINSGILNCPIEMKIDNHTILAISSDGQDIQLVKVDSLISYAGERWDFILEASAPVGNYWIRFRGLMDCDERFKAAHSASILHYEDANLKKPSETLSYEAAKGQGKVLNPFNVDCKGLLCMNNLFKSKFLERKDVNKEPDQKFIFSYDFHPLDNPKYHKTPEYGFSKVKTDRAVYTPQLNHISLSLPSFPLLSQYYDIKPEMLCENQLTFNCNSEYCECTNVVNVNLGDLVEVILIDLGVTYDANHPFHLHGHYFDIVAVEKVGKNTTVQQIEELDAKGMIKRNLINPVTKDTVNVPDGGYTIIRFYADNPGYWLFHCHLEWHSELGMGLVFKVGQHSEFPPVPRGFPKCGNYMPSEEMSNNPETSENEVIYEIHANEIPRFVKNTSFDNTQNIFTKWWRRNSSTLVKQSVLNVISLLLISLTFY</sequence>
<dbReference type="RefSeq" id="XP_014258517.2">
    <property type="nucleotide sequence ID" value="XM_014403031.2"/>
</dbReference>
<name>A0A8I6SSM4_CIMLE</name>
<comment type="similarity">
    <text evidence="1">Belongs to the multicopper oxidase family.</text>
</comment>
<dbReference type="EnsemblMetazoa" id="XM_024225877.1">
    <property type="protein sequence ID" value="XP_024081645.1"/>
    <property type="gene ID" value="LOC106671991"/>
</dbReference>
<feature type="signal peptide" evidence="5">
    <location>
        <begin position="1"/>
        <end position="17"/>
    </location>
</feature>
<evidence type="ECO:0000256" key="4">
    <source>
        <dbReference type="ARBA" id="ARBA00023008"/>
    </source>
</evidence>